<accession>A0A7V7GWD4</accession>
<keyword evidence="2" id="KW-0145">Chemotaxis</keyword>
<name>A0A7V7GWD4_9GAMM</name>
<evidence type="ECO:0000259" key="10">
    <source>
        <dbReference type="PROSITE" id="PS50111"/>
    </source>
</evidence>
<dbReference type="Proteomes" id="UP000463138">
    <property type="component" value="Unassembled WGS sequence"/>
</dbReference>
<dbReference type="SUPFAM" id="SSF58104">
    <property type="entry name" value="Methyl-accepting chemotaxis protein (MCP) signaling domain"/>
    <property type="match status" value="1"/>
</dbReference>
<evidence type="ECO:0000256" key="6">
    <source>
        <dbReference type="ARBA" id="ARBA00023224"/>
    </source>
</evidence>
<keyword evidence="13" id="KW-1185">Reference proteome</keyword>
<dbReference type="InterPro" id="IPR004090">
    <property type="entry name" value="Chemotax_Me-accpt_rcpt"/>
</dbReference>
<dbReference type="PROSITE" id="PS50111">
    <property type="entry name" value="CHEMOTAXIS_TRANSDUC_2"/>
    <property type="match status" value="1"/>
</dbReference>
<dbReference type="SMART" id="SM00283">
    <property type="entry name" value="MA"/>
    <property type="match status" value="1"/>
</dbReference>
<comment type="subcellular location">
    <subcellularLocation>
        <location evidence="1">Membrane</location>
        <topology evidence="1">Multi-pass membrane protein</topology>
    </subcellularLocation>
</comment>
<dbReference type="Pfam" id="PF00672">
    <property type="entry name" value="HAMP"/>
    <property type="match status" value="1"/>
</dbReference>
<dbReference type="Gene3D" id="1.10.287.950">
    <property type="entry name" value="Methyl-accepting chemotaxis protein"/>
    <property type="match status" value="1"/>
</dbReference>
<evidence type="ECO:0000256" key="5">
    <source>
        <dbReference type="ARBA" id="ARBA00023136"/>
    </source>
</evidence>
<evidence type="ECO:0000256" key="9">
    <source>
        <dbReference type="SAM" id="Phobius"/>
    </source>
</evidence>
<organism evidence="12 13">
    <name type="scientific">Halopseudomonas laoshanensis</name>
    <dbReference type="NCBI Taxonomy" id="2268758"/>
    <lineage>
        <taxon>Bacteria</taxon>
        <taxon>Pseudomonadati</taxon>
        <taxon>Pseudomonadota</taxon>
        <taxon>Gammaproteobacteria</taxon>
        <taxon>Pseudomonadales</taxon>
        <taxon>Pseudomonadaceae</taxon>
        <taxon>Halopseudomonas</taxon>
    </lineage>
</organism>
<feature type="transmembrane region" description="Helical" evidence="9">
    <location>
        <begin position="20"/>
        <end position="37"/>
    </location>
</feature>
<dbReference type="GO" id="GO:0004888">
    <property type="term" value="F:transmembrane signaling receptor activity"/>
    <property type="evidence" value="ECO:0007669"/>
    <property type="project" value="InterPro"/>
</dbReference>
<comment type="caution">
    <text evidence="12">The sequence shown here is derived from an EMBL/GenBank/DDBJ whole genome shotgun (WGS) entry which is preliminary data.</text>
</comment>
<feature type="domain" description="HAMP" evidence="11">
    <location>
        <begin position="339"/>
        <end position="391"/>
    </location>
</feature>
<keyword evidence="5 9" id="KW-0472">Membrane</keyword>
<evidence type="ECO:0000256" key="3">
    <source>
        <dbReference type="ARBA" id="ARBA00022692"/>
    </source>
</evidence>
<keyword evidence="6 8" id="KW-0807">Transducer</keyword>
<dbReference type="PROSITE" id="PS50885">
    <property type="entry name" value="HAMP"/>
    <property type="match status" value="1"/>
</dbReference>
<feature type="transmembrane region" description="Helical" evidence="9">
    <location>
        <begin position="316"/>
        <end position="339"/>
    </location>
</feature>
<dbReference type="GO" id="GO:0006935">
    <property type="term" value="P:chemotaxis"/>
    <property type="evidence" value="ECO:0007669"/>
    <property type="project" value="UniProtKB-KW"/>
</dbReference>
<dbReference type="InterPro" id="IPR003660">
    <property type="entry name" value="HAMP_dom"/>
</dbReference>
<evidence type="ECO:0000256" key="2">
    <source>
        <dbReference type="ARBA" id="ARBA00022500"/>
    </source>
</evidence>
<protein>
    <submittedName>
        <fullName evidence="12">Methyl-accepting chemotaxis protein</fullName>
    </submittedName>
</protein>
<dbReference type="FunFam" id="1.10.287.950:FF:000001">
    <property type="entry name" value="Methyl-accepting chemotaxis sensory transducer"/>
    <property type="match status" value="1"/>
</dbReference>
<dbReference type="InterPro" id="IPR004089">
    <property type="entry name" value="MCPsignal_dom"/>
</dbReference>
<evidence type="ECO:0000256" key="1">
    <source>
        <dbReference type="ARBA" id="ARBA00004141"/>
    </source>
</evidence>
<dbReference type="GO" id="GO:0007165">
    <property type="term" value="P:signal transduction"/>
    <property type="evidence" value="ECO:0007669"/>
    <property type="project" value="UniProtKB-KW"/>
</dbReference>
<evidence type="ECO:0000313" key="13">
    <source>
        <dbReference type="Proteomes" id="UP000463138"/>
    </source>
</evidence>
<gene>
    <name evidence="12" type="ORF">DT594_02315</name>
</gene>
<sequence>MFVFKPVLALMSRARYAQKFLIILVVFMVPFCMLSAGKLGDLNDDLNEAEAELQGVAIIADYLGVYQLALEVATVNVVRGARDEPDLQSELSERVEAYEQRALALNARLEELGLGDQQAQMPADQNAKPVAEQGASLDTLFINEMPPVEAQQAAIKAIAAQSRLSQDSDPVVYREVDLLINHVLPFQQTFAQTQAYSAYMMAFGFLESSSRPSVLNLASQIERLVEAASHQGGQAASGAGATLAEAGAALGELYKTKTLDIYTQAWFSDLDSTVNWMSSINAYQPAEQLLEAATQETLRQLESRLAERVQARQTSLWLWSAGLLLAVLVILYLFTGFYLSVHGAISDIVGATRRMAGGDMRGDVITSAKDELGDLALDFNRMQNQMRQLISEVASVSSATSQRADSVTSSADASQRSISQQTAELELIASSMSELVNSVHEVSRSSHTSAQRATGVGDQCKEGSVQIGRAVKQINQFYREMDNSLEGIAAVKVESQSIDKAVSVIQSIADQTNLLALNAAIEAARAGEQGRGFAVVADEVRNLAQRSKTLTDEIYGTIARLQQQVDSTVKTIQSSHTSATATVKEVSLAANIFESITGSMGEIVDHSTQIASAAEQQAAVVESVERNTLAIKALSEVNADEAGRTLSASSEVADMTRKLNGMIGNFRV</sequence>
<dbReference type="PANTHER" id="PTHR32089:SF120">
    <property type="entry name" value="METHYL-ACCEPTING CHEMOTAXIS PROTEIN TLPQ"/>
    <property type="match status" value="1"/>
</dbReference>
<dbReference type="Pfam" id="PF00015">
    <property type="entry name" value="MCPsignal"/>
    <property type="match status" value="1"/>
</dbReference>
<keyword evidence="3 9" id="KW-0812">Transmembrane</keyword>
<dbReference type="PANTHER" id="PTHR32089">
    <property type="entry name" value="METHYL-ACCEPTING CHEMOTAXIS PROTEIN MCPB"/>
    <property type="match status" value="1"/>
</dbReference>
<evidence type="ECO:0000259" key="11">
    <source>
        <dbReference type="PROSITE" id="PS50885"/>
    </source>
</evidence>
<evidence type="ECO:0000256" key="7">
    <source>
        <dbReference type="ARBA" id="ARBA00029447"/>
    </source>
</evidence>
<dbReference type="CDD" id="cd06225">
    <property type="entry name" value="HAMP"/>
    <property type="match status" value="1"/>
</dbReference>
<evidence type="ECO:0000256" key="4">
    <source>
        <dbReference type="ARBA" id="ARBA00022989"/>
    </source>
</evidence>
<dbReference type="EMBL" id="QOVF01000001">
    <property type="protein sequence ID" value="KAA0696214.1"/>
    <property type="molecule type" value="Genomic_DNA"/>
</dbReference>
<evidence type="ECO:0000256" key="8">
    <source>
        <dbReference type="PROSITE-ProRule" id="PRU00284"/>
    </source>
</evidence>
<dbReference type="PRINTS" id="PR00260">
    <property type="entry name" value="CHEMTRNSDUCR"/>
</dbReference>
<proteinExistence type="inferred from homology"/>
<dbReference type="CDD" id="cd11386">
    <property type="entry name" value="MCP_signal"/>
    <property type="match status" value="1"/>
</dbReference>
<dbReference type="RefSeq" id="WP_149331185.1">
    <property type="nucleotide sequence ID" value="NZ_QOVF01000001.1"/>
</dbReference>
<evidence type="ECO:0000313" key="12">
    <source>
        <dbReference type="EMBL" id="KAA0696214.1"/>
    </source>
</evidence>
<feature type="domain" description="Methyl-accepting transducer" evidence="10">
    <location>
        <begin position="396"/>
        <end position="632"/>
    </location>
</feature>
<comment type="similarity">
    <text evidence="7">Belongs to the methyl-accepting chemotaxis (MCP) protein family.</text>
</comment>
<dbReference type="OrthoDB" id="5800769at2"/>
<keyword evidence="4 9" id="KW-1133">Transmembrane helix</keyword>
<dbReference type="SMART" id="SM00304">
    <property type="entry name" value="HAMP"/>
    <property type="match status" value="1"/>
</dbReference>
<reference evidence="12 13" key="1">
    <citation type="submission" date="2018-07" db="EMBL/GenBank/DDBJ databases">
        <title>Pseudomonas laoshanensis sp. nov., isolated from soil.</title>
        <authorList>
            <person name="Sun J."/>
            <person name="Yu L."/>
            <person name="Wang M."/>
            <person name="Zhang C."/>
        </authorList>
    </citation>
    <scope>NUCLEOTIDE SEQUENCE [LARGE SCALE GENOMIC DNA]</scope>
    <source>
        <strain evidence="12 13">Y22</strain>
    </source>
</reference>
<dbReference type="AlphaFoldDB" id="A0A7V7GWD4"/>
<dbReference type="GO" id="GO:0016020">
    <property type="term" value="C:membrane"/>
    <property type="evidence" value="ECO:0007669"/>
    <property type="project" value="UniProtKB-SubCell"/>
</dbReference>